<reference evidence="2 3" key="1">
    <citation type="submission" date="2023-05" db="EMBL/GenBank/DDBJ databases">
        <title>B98-5 Cell Line De Novo Hybrid Assembly: An Optical Mapping Approach.</title>
        <authorList>
            <person name="Kananen K."/>
            <person name="Auerbach J.A."/>
            <person name="Kautto E."/>
            <person name="Blachly J.S."/>
        </authorList>
    </citation>
    <scope>NUCLEOTIDE SEQUENCE [LARGE SCALE GENOMIC DNA]</scope>
    <source>
        <strain evidence="2">B95-8</strain>
        <tissue evidence="2">Cell line</tissue>
    </source>
</reference>
<gene>
    <name evidence="2" type="ORF">P7K49_040155</name>
</gene>
<evidence type="ECO:0000256" key="1">
    <source>
        <dbReference type="SAM" id="MobiDB-lite"/>
    </source>
</evidence>
<name>A0ABQ9T910_SAGOE</name>
<accession>A0ABQ9T910</accession>
<feature type="compositionally biased region" description="Polar residues" evidence="1">
    <location>
        <begin position="65"/>
        <end position="79"/>
    </location>
</feature>
<dbReference type="Proteomes" id="UP001266305">
    <property type="component" value="Unassembled WGS sequence"/>
</dbReference>
<sequence length="88" mass="9627">PTRLGRARPDQPWAQSTANEAGESQTRPAMGPEHSQRGWGEPDQTSHGPRAQPTRLGRARPDQPWAQSTANEAGESQTRPAMGIQILY</sequence>
<feature type="region of interest" description="Disordered" evidence="1">
    <location>
        <begin position="1"/>
        <end position="88"/>
    </location>
</feature>
<feature type="non-terminal residue" evidence="2">
    <location>
        <position position="1"/>
    </location>
</feature>
<organism evidence="2 3">
    <name type="scientific">Saguinus oedipus</name>
    <name type="common">Cotton-top tamarin</name>
    <name type="synonym">Oedipomidas oedipus</name>
    <dbReference type="NCBI Taxonomy" id="9490"/>
    <lineage>
        <taxon>Eukaryota</taxon>
        <taxon>Metazoa</taxon>
        <taxon>Chordata</taxon>
        <taxon>Craniata</taxon>
        <taxon>Vertebrata</taxon>
        <taxon>Euteleostomi</taxon>
        <taxon>Mammalia</taxon>
        <taxon>Eutheria</taxon>
        <taxon>Euarchontoglires</taxon>
        <taxon>Primates</taxon>
        <taxon>Haplorrhini</taxon>
        <taxon>Platyrrhini</taxon>
        <taxon>Cebidae</taxon>
        <taxon>Callitrichinae</taxon>
        <taxon>Saguinus</taxon>
    </lineage>
</organism>
<dbReference type="EMBL" id="JASSZA010000411">
    <property type="protein sequence ID" value="KAK2081040.1"/>
    <property type="molecule type" value="Genomic_DNA"/>
</dbReference>
<comment type="caution">
    <text evidence="2">The sequence shown here is derived from an EMBL/GenBank/DDBJ whole genome shotgun (WGS) entry which is preliminary data.</text>
</comment>
<evidence type="ECO:0000313" key="2">
    <source>
        <dbReference type="EMBL" id="KAK2081040.1"/>
    </source>
</evidence>
<evidence type="ECO:0000313" key="3">
    <source>
        <dbReference type="Proteomes" id="UP001266305"/>
    </source>
</evidence>
<protein>
    <submittedName>
        <fullName evidence="2">Uncharacterized protein</fullName>
    </submittedName>
</protein>
<proteinExistence type="predicted"/>
<keyword evidence="3" id="KW-1185">Reference proteome</keyword>
<feature type="compositionally biased region" description="Polar residues" evidence="1">
    <location>
        <begin position="13"/>
        <end position="27"/>
    </location>
</feature>